<evidence type="ECO:0000313" key="1">
    <source>
        <dbReference type="Proteomes" id="UP000790787"/>
    </source>
</evidence>
<protein>
    <submittedName>
        <fullName evidence="2">Uncharacterized protein LOC107831103</fullName>
    </submittedName>
</protein>
<proteinExistence type="predicted"/>
<reference evidence="1" key="1">
    <citation type="journal article" date="2014" name="Nat. Commun.">
        <title>The tobacco genome sequence and its comparison with those of tomato and potato.</title>
        <authorList>
            <person name="Sierro N."/>
            <person name="Battey J.N."/>
            <person name="Ouadi S."/>
            <person name="Bakaher N."/>
            <person name="Bovet L."/>
            <person name="Willig A."/>
            <person name="Goepfert S."/>
            <person name="Peitsch M.C."/>
            <person name="Ivanov N.V."/>
        </authorList>
    </citation>
    <scope>NUCLEOTIDE SEQUENCE [LARGE SCALE GENOMIC DNA]</scope>
</reference>
<evidence type="ECO:0000313" key="2">
    <source>
        <dbReference type="RefSeq" id="XP_075103789.1"/>
    </source>
</evidence>
<dbReference type="RefSeq" id="XP_075103789.1">
    <property type="nucleotide sequence ID" value="XM_075247688.1"/>
</dbReference>
<accession>A0AC58U347</accession>
<name>A0AC58U347_TOBAC</name>
<dbReference type="Proteomes" id="UP000790787">
    <property type="component" value="Chromosome 3"/>
</dbReference>
<keyword evidence="1" id="KW-1185">Reference proteome</keyword>
<gene>
    <name evidence="2" type="primary">LOC107831103</name>
</gene>
<organism evidence="1 2">
    <name type="scientific">Nicotiana tabacum</name>
    <name type="common">Common tobacco</name>
    <dbReference type="NCBI Taxonomy" id="4097"/>
    <lineage>
        <taxon>Eukaryota</taxon>
        <taxon>Viridiplantae</taxon>
        <taxon>Streptophyta</taxon>
        <taxon>Embryophyta</taxon>
        <taxon>Tracheophyta</taxon>
        <taxon>Spermatophyta</taxon>
        <taxon>Magnoliopsida</taxon>
        <taxon>eudicotyledons</taxon>
        <taxon>Gunneridae</taxon>
        <taxon>Pentapetalae</taxon>
        <taxon>asterids</taxon>
        <taxon>lamiids</taxon>
        <taxon>Solanales</taxon>
        <taxon>Solanaceae</taxon>
        <taxon>Nicotianoideae</taxon>
        <taxon>Nicotianeae</taxon>
        <taxon>Nicotiana</taxon>
    </lineage>
</organism>
<reference evidence="2" key="2">
    <citation type="submission" date="2025-08" db="UniProtKB">
        <authorList>
            <consortium name="RefSeq"/>
        </authorList>
    </citation>
    <scope>IDENTIFICATION</scope>
    <source>
        <tissue evidence="2">Leaf</tissue>
    </source>
</reference>
<sequence>MQMEIFPDYLLHSGEWEENKFVNFISNCVIIESTFNYNNLVAAISEQIRIDSDLNTIKINFVPNIGLPPITIYNDTRVKVYIELKKKNLNFIEYPLFVTVKEIYENHLVVTSSVVASSSSCLVATNSNSRDVSTTDSTEIIDIELIENTNFSENTGIIDNMLNEFVEEDQVYKDKETLMNVMKNLAVRERFQFKVKRSSATRYHLTCLDDNCAWSFKSSTVFKANIFKVRSYNNNHTCGYGERYLTQRQATSGIIASIVNDKYVNPKKVYTANDIIEDIQKQHGIEVSYMKAWRAKEIAMAMIRGSPSDSYKELPKYFYILEQTNPGSITKLHKSEDGCFLYAYVSLYTSIKGWEHCRPIMVVDGSFLKAAYKGTILTACTQDGAVGKILPLTYAIVDSENNKSWEWFFIQIKGTFGVREGMYIVSDRNESIFNATKAVYPEVPHCICMFHLWQNVKRTFKKHHKQLKDIFFALARAYTIEKFKYHMTELCNIDPRVQPYLFEIGYERWSRAYSKVKRSMVMTSNIAESINAANKDARELSVMRLLEYMTNLLQQWNNKNRKSAMETSTEHGKKYDKLLQENLIASEQMTVRLATDQLYTVLEGVRRNIVCLEEGTCSCGKFQMDELPCPHAWAVWKNQQLKPGQYCSFYYKKDKLLSTYEFPVNPMPDESLWVIPTEVMEDVVLPPKGRRNAGRPRKERLKPASEKESKRAFSCSVCGQGGHNRKTCRNRPK</sequence>